<accession>A0A0A1WJN8</accession>
<dbReference type="GO" id="GO:0016301">
    <property type="term" value="F:kinase activity"/>
    <property type="evidence" value="ECO:0007669"/>
    <property type="project" value="UniProtKB-KW"/>
</dbReference>
<keyword evidence="2" id="KW-0418">Kinase</keyword>
<feature type="compositionally biased region" description="Low complexity" evidence="1">
    <location>
        <begin position="136"/>
        <end position="146"/>
    </location>
</feature>
<keyword evidence="2" id="KW-0808">Transferase</keyword>
<organism evidence="2">
    <name type="scientific">Zeugodacus cucurbitae</name>
    <name type="common">Melon fruit fly</name>
    <name type="synonym">Bactrocera cucurbitae</name>
    <dbReference type="NCBI Taxonomy" id="28588"/>
    <lineage>
        <taxon>Eukaryota</taxon>
        <taxon>Metazoa</taxon>
        <taxon>Ecdysozoa</taxon>
        <taxon>Arthropoda</taxon>
        <taxon>Hexapoda</taxon>
        <taxon>Insecta</taxon>
        <taxon>Pterygota</taxon>
        <taxon>Neoptera</taxon>
        <taxon>Endopterygota</taxon>
        <taxon>Diptera</taxon>
        <taxon>Brachycera</taxon>
        <taxon>Muscomorpha</taxon>
        <taxon>Tephritoidea</taxon>
        <taxon>Tephritidae</taxon>
        <taxon>Zeugodacus</taxon>
        <taxon>Zeugodacus</taxon>
    </lineage>
</organism>
<reference evidence="2" key="2">
    <citation type="journal article" date="2015" name="Gigascience">
        <title>Reconstructing a comprehensive transcriptome assembly of a white-pupal translocated strain of the pest fruit fly Bactrocera cucurbitae.</title>
        <authorList>
            <person name="Sim S.B."/>
            <person name="Calla B."/>
            <person name="Hall B."/>
            <person name="DeRego T."/>
            <person name="Geib S.M."/>
        </authorList>
    </citation>
    <scope>NUCLEOTIDE SEQUENCE</scope>
</reference>
<protein>
    <submittedName>
        <fullName evidence="2">Bifunctional pantoate ligase/cytidylate kinase</fullName>
    </submittedName>
</protein>
<evidence type="ECO:0000313" key="2">
    <source>
        <dbReference type="EMBL" id="JAC98860.1"/>
    </source>
</evidence>
<dbReference type="GO" id="GO:0016874">
    <property type="term" value="F:ligase activity"/>
    <property type="evidence" value="ECO:0007669"/>
    <property type="project" value="UniProtKB-KW"/>
</dbReference>
<feature type="region of interest" description="Disordered" evidence="1">
    <location>
        <begin position="125"/>
        <end position="159"/>
    </location>
</feature>
<dbReference type="OrthoDB" id="8044155at2759"/>
<evidence type="ECO:0000256" key="1">
    <source>
        <dbReference type="SAM" id="MobiDB-lite"/>
    </source>
</evidence>
<keyword evidence="2" id="KW-0436">Ligase</keyword>
<reference evidence="2" key="1">
    <citation type="submission" date="2014-11" db="EMBL/GenBank/DDBJ databases">
        <authorList>
            <person name="Geib S."/>
        </authorList>
    </citation>
    <scope>NUCLEOTIDE SEQUENCE</scope>
</reference>
<proteinExistence type="predicted"/>
<sequence length="218" mass="25303">MSPAKREKLERITKQQMQCYMLFCKQHPKLTGVKTESCNKSDTSQTHELWTQLVERLNEMQGPTQSVKMWKETLAHWKSQVRSHLRRYQKQTGRNIITSASYNKRTEISVSTTILHQVSEIKAEQNVDDKSADNDSCTSSSSRSTSFPHKTHKKNMKTKAPNMNYTDICSIILNTLEARREREEALYTNQINLISKLDQTLTLMTSVFEKVDRKLDKS</sequence>
<dbReference type="EMBL" id="GBXI01015431">
    <property type="protein sequence ID" value="JAC98860.1"/>
    <property type="molecule type" value="Transcribed_RNA"/>
</dbReference>
<gene>
    <name evidence="2" type="primary">cmk_0</name>
    <name evidence="2" type="synonym">panC</name>
    <name evidence="2" type="ORF">g.4851</name>
</gene>
<dbReference type="AlphaFoldDB" id="A0A0A1WJN8"/>
<name>A0A0A1WJN8_ZEUCU</name>